<dbReference type="Pfam" id="PF01177">
    <property type="entry name" value="Asp_Glu_race"/>
    <property type="match status" value="1"/>
</dbReference>
<evidence type="ECO:0000313" key="8">
    <source>
        <dbReference type="EMBL" id="EJD64526.1"/>
    </source>
</evidence>
<evidence type="ECO:0000256" key="4">
    <source>
        <dbReference type="ARBA" id="ARBA00022984"/>
    </source>
</evidence>
<keyword evidence="5 7" id="KW-0413">Isomerase</keyword>
<dbReference type="InterPro" id="IPR001920">
    <property type="entry name" value="Asp/Glu_race"/>
</dbReference>
<feature type="binding site" evidence="7">
    <location>
        <begin position="175"/>
        <end position="176"/>
    </location>
    <ligand>
        <name>substrate</name>
    </ligand>
</feature>
<dbReference type="eggNOG" id="COG0796">
    <property type="taxonomic scope" value="Bacteria"/>
</dbReference>
<dbReference type="InterPro" id="IPR015942">
    <property type="entry name" value="Asp/Glu/hydantoin_racemase"/>
</dbReference>
<comment type="function">
    <text evidence="7">Provides the (R)-glutamate required for cell wall biosynthesis.</text>
</comment>
<keyword evidence="6 7" id="KW-0961">Cell wall biogenesis/degradation</keyword>
<dbReference type="Gene3D" id="3.40.50.1860">
    <property type="match status" value="2"/>
</dbReference>
<comment type="caution">
    <text evidence="8">The sequence shown here is derived from an EMBL/GenBank/DDBJ whole genome shotgun (WGS) entry which is preliminary data.</text>
</comment>
<name>J0WZI9_9BIFI</name>
<dbReference type="STRING" id="857290.HMPREF9156_01021"/>
<dbReference type="GO" id="GO:0008881">
    <property type="term" value="F:glutamate racemase activity"/>
    <property type="evidence" value="ECO:0007669"/>
    <property type="project" value="UniProtKB-UniRule"/>
</dbReference>
<proteinExistence type="inferred from homology"/>
<dbReference type="PANTHER" id="PTHR21198:SF3">
    <property type="entry name" value="GLUTAMATE RACEMASE"/>
    <property type="match status" value="1"/>
</dbReference>
<comment type="catalytic activity">
    <reaction evidence="1 7">
        <text>L-glutamate = D-glutamate</text>
        <dbReference type="Rhea" id="RHEA:12813"/>
        <dbReference type="ChEBI" id="CHEBI:29985"/>
        <dbReference type="ChEBI" id="CHEBI:29986"/>
        <dbReference type="EC" id="5.1.1.3"/>
    </reaction>
</comment>
<protein>
    <recommendedName>
        <fullName evidence="2 7">Glutamate racemase</fullName>
        <ecNumber evidence="2 7">5.1.1.3</ecNumber>
    </recommendedName>
</protein>
<evidence type="ECO:0000256" key="2">
    <source>
        <dbReference type="ARBA" id="ARBA00013090"/>
    </source>
</evidence>
<dbReference type="GO" id="GO:0009252">
    <property type="term" value="P:peptidoglycan biosynthetic process"/>
    <property type="evidence" value="ECO:0007669"/>
    <property type="project" value="UniProtKB-UniRule"/>
</dbReference>
<evidence type="ECO:0000256" key="3">
    <source>
        <dbReference type="ARBA" id="ARBA00022960"/>
    </source>
</evidence>
<evidence type="ECO:0000256" key="7">
    <source>
        <dbReference type="HAMAP-Rule" id="MF_00258"/>
    </source>
</evidence>
<dbReference type="GO" id="GO:0008360">
    <property type="term" value="P:regulation of cell shape"/>
    <property type="evidence" value="ECO:0007669"/>
    <property type="project" value="UniProtKB-KW"/>
</dbReference>
<dbReference type="HAMAP" id="MF_00258">
    <property type="entry name" value="Glu_racemase"/>
    <property type="match status" value="1"/>
</dbReference>
<dbReference type="Proteomes" id="UP000006415">
    <property type="component" value="Unassembled WGS sequence"/>
</dbReference>
<comment type="similarity">
    <text evidence="7">Belongs to the aspartate/glutamate racemases family.</text>
</comment>
<keyword evidence="9" id="KW-1185">Reference proteome</keyword>
<gene>
    <name evidence="7" type="primary">murI</name>
    <name evidence="8" type="ORF">HMPREF9156_01021</name>
</gene>
<evidence type="ECO:0000256" key="6">
    <source>
        <dbReference type="ARBA" id="ARBA00023316"/>
    </source>
</evidence>
<feature type="binding site" evidence="7">
    <location>
        <begin position="62"/>
        <end position="63"/>
    </location>
    <ligand>
        <name>substrate</name>
    </ligand>
</feature>
<evidence type="ECO:0000313" key="9">
    <source>
        <dbReference type="Proteomes" id="UP000006415"/>
    </source>
</evidence>
<dbReference type="InterPro" id="IPR004391">
    <property type="entry name" value="Glu_race"/>
</dbReference>
<dbReference type="NCBIfam" id="TIGR00067">
    <property type="entry name" value="glut_race"/>
    <property type="match status" value="1"/>
</dbReference>
<dbReference type="InterPro" id="IPR018187">
    <property type="entry name" value="Asp/Glu_racemase_AS_1"/>
</dbReference>
<sequence length="251" mass="26718">MGGISVVRQIHKDMPNEDIIFFGDSANAPYGTRPAGEVEELSFSAADHLIAKGAKAIVIACNTATSAGAGDMRHTYDIPVIGMEPAVKVACDRGGGSLQNILVLATELTLKGQKFADLIAQVKGKSTIHTQPCPDLVTIVESGQLNDRARVRDAISGYLAPFDAETLDSIVLGCTHFVFYRSYFEEMLPGHVAVIDGNPGTSHHLGTVLRELGIQSDRPESYTGTVTLENSCKDKATGLLAESLLHGDAPR</sequence>
<reference evidence="8 9" key="1">
    <citation type="submission" date="2012-01" db="EMBL/GenBank/DDBJ databases">
        <title>The Genome Sequence of Scardovia wiggsiae F0424.</title>
        <authorList>
            <consortium name="The Broad Institute Genome Sequencing Platform"/>
            <person name="Earl A."/>
            <person name="Ward D."/>
            <person name="Feldgarden M."/>
            <person name="Gevers D."/>
            <person name="Izard J."/>
            <person name="Ganesan A."/>
            <person name="Baranova O.V."/>
            <person name="Blanton J.M."/>
            <person name="Tanner A.C."/>
            <person name="Mathney J."/>
            <person name="Dewhirst F.E."/>
            <person name="Young S.K."/>
            <person name="Zeng Q."/>
            <person name="Gargeya S."/>
            <person name="Fitzgerald M."/>
            <person name="Haas B."/>
            <person name="Abouelleil A."/>
            <person name="Alvarado L."/>
            <person name="Arachchi H.M."/>
            <person name="Berlin A."/>
            <person name="Chapman S.B."/>
            <person name="Gearin G."/>
            <person name="Goldberg J."/>
            <person name="Griggs A."/>
            <person name="Gujja S."/>
            <person name="Hansen M."/>
            <person name="Heiman D."/>
            <person name="Howarth C."/>
            <person name="Larimer J."/>
            <person name="Lui A."/>
            <person name="MacDonald P.J.P."/>
            <person name="McCowen C."/>
            <person name="Montmayeur A."/>
            <person name="Murphy C."/>
            <person name="Neiman D."/>
            <person name="Pearson M."/>
            <person name="Priest M."/>
            <person name="Roberts A."/>
            <person name="Saif S."/>
            <person name="Shea T."/>
            <person name="Sisk P."/>
            <person name="Stolte C."/>
            <person name="Sykes S."/>
            <person name="Wortman J."/>
            <person name="Nusbaum C."/>
            <person name="Birren B."/>
        </authorList>
    </citation>
    <scope>NUCLEOTIDE SEQUENCE [LARGE SCALE GENOMIC DNA]</scope>
    <source>
        <strain evidence="8 9">F0424</strain>
    </source>
</reference>
<dbReference type="PROSITE" id="PS00923">
    <property type="entry name" value="ASP_GLU_RACEMASE_1"/>
    <property type="match status" value="1"/>
</dbReference>
<evidence type="ECO:0000256" key="1">
    <source>
        <dbReference type="ARBA" id="ARBA00001602"/>
    </source>
</evidence>
<keyword evidence="3 7" id="KW-0133">Cell shape</keyword>
<comment type="pathway">
    <text evidence="7">Cell wall biogenesis; peptidoglycan biosynthesis.</text>
</comment>
<feature type="binding site" evidence="7">
    <location>
        <begin position="30"/>
        <end position="31"/>
    </location>
    <ligand>
        <name>substrate</name>
    </ligand>
</feature>
<accession>J0WZI9</accession>
<dbReference type="AlphaFoldDB" id="J0WZI9"/>
<feature type="active site" description="Proton donor/acceptor" evidence="7">
    <location>
        <position position="174"/>
    </location>
</feature>
<dbReference type="PANTHER" id="PTHR21198">
    <property type="entry name" value="GLUTAMATE RACEMASE"/>
    <property type="match status" value="1"/>
</dbReference>
<dbReference type="EC" id="5.1.1.3" evidence="2 7"/>
<dbReference type="SUPFAM" id="SSF53681">
    <property type="entry name" value="Aspartate/glutamate racemase"/>
    <property type="match status" value="2"/>
</dbReference>
<dbReference type="EMBL" id="AGZS01000006">
    <property type="protein sequence ID" value="EJD64526.1"/>
    <property type="molecule type" value="Genomic_DNA"/>
</dbReference>
<dbReference type="GO" id="GO:0071555">
    <property type="term" value="P:cell wall organization"/>
    <property type="evidence" value="ECO:0007669"/>
    <property type="project" value="UniProtKB-KW"/>
</dbReference>
<evidence type="ECO:0000256" key="5">
    <source>
        <dbReference type="ARBA" id="ARBA00023235"/>
    </source>
</evidence>
<comment type="caution">
    <text evidence="7">Lacks conserved residue(s) required for the propagation of feature annotation.</text>
</comment>
<keyword evidence="4 7" id="KW-0573">Peptidoglycan synthesis</keyword>
<feature type="active site" description="Proton donor/acceptor" evidence="7">
    <location>
        <position position="61"/>
    </location>
</feature>
<dbReference type="HOGENOM" id="CLU_052344_1_0_11"/>
<organism evidence="8 9">
    <name type="scientific">Scardovia wiggsiae F0424</name>
    <dbReference type="NCBI Taxonomy" id="857290"/>
    <lineage>
        <taxon>Bacteria</taxon>
        <taxon>Bacillati</taxon>
        <taxon>Actinomycetota</taxon>
        <taxon>Actinomycetes</taxon>
        <taxon>Bifidobacteriales</taxon>
        <taxon>Bifidobacteriaceae</taxon>
        <taxon>Scardovia</taxon>
    </lineage>
</organism>
<dbReference type="UniPathway" id="UPA00219"/>